<dbReference type="InterPro" id="IPR038726">
    <property type="entry name" value="PDDEXK_AddAB-type"/>
</dbReference>
<dbReference type="Gene3D" id="3.90.320.10">
    <property type="match status" value="1"/>
</dbReference>
<keyword evidence="4 10" id="KW-0378">Hydrolase</keyword>
<accession>A0A7W3YBS8</accession>
<dbReference type="InterPro" id="IPR011604">
    <property type="entry name" value="PDDEXK-like_dom_sf"/>
</dbReference>
<dbReference type="GO" id="GO:0008409">
    <property type="term" value="F:5'-3' exonuclease activity"/>
    <property type="evidence" value="ECO:0007669"/>
    <property type="project" value="UniProtKB-UniRule"/>
</dbReference>
<dbReference type="EC" id="3.1.-.-" evidence="10"/>
<sequence>MGTLGFVLGTRTMDHEQVMVDQLADQMKNAAAEDRFFYLVPNHIKFETEINVLAGLRKRAGFGDDQRFASERLQVLSFSRLAWFLLRDTPAFQTPRISKIGMTMLTSQVTQDHAGDLHLYASEIKRPGFIQKLTDQLEELKSANISADDFSTILDQIEQDQSAGANRVWLTKMRDVETIYHAYEEQLRKNFLGNNELYLQLVQYLQSSDEVSHMHFFIDRFAQFTASEQRIVDALVENGAATMISLVLDRGYPDQNHPNPSEIPGENDLFYSSAMVYRRLWKLAQANPQRVKLQPNVWFANQPRVNSDLQKVDRYFKRYAEGPIAAVEKTQLVDPSTVQFYIMANRREELELIATKIRQLVASGKYRYRDFLILTRHLDGYQNMITPIFAKNQVPVFDDHERKMDQHPLVILLSTLFTIDQRGYQLADIMQLLKTWLLVPRTTTGDLMSIRDFQEAVFVTENWCLKQAIRGKQAWVSEKRASELWNAKDSESLDTEDHSSRVAKLNQQLIIVRNYVAKTLVPFLDQLKKATSGRELATLLFNFLQQNGVTERLYQWQQYQSTRDLDLARQPQQVWEKFCQILQEYVEILGEDRLNKDDIDNYLEKFNEIIQAGFSAAQYSQIPATLDQVVVSETGIVQSQNKKVVFMLGSTDDVMPEVRENEGLLTDQDKQILAPYLDADYQYLPADTVTELNNEPFIHYLGMLSAKQKLIFTAPQATNDDKELTISPYMRDLAVYLQQPIVNSPLVTSKVGLANPQQFISSPEASLSQLVRVGRQVRDEQRARKAPAKLPASWRRVERDLILLSRQWQASSDLVERALGEKLQQRLELVAQGFNYHNVVDDIGATLAQALYLHVTPGKGKQQALYASISQLQNFYVNQYEYFLKYGLRLKKRDRLEMSPDRIGTFFHKAMETFINSTHQQQADLKELAADPEQLKNFINEALQEAEKNQPDLVRLAESSPQAEFQYRQLRTIVTTMLETMCQQSQYTKAQPFKTEAQFGRIGALNQANLKALDYPLASGNRIYLRGRIDRIDRLPKDQLMDLSNPSDFLTVVDYKSSNRTFDLTSAYYGISLQLLTYLNGLQSNLQELDEPTAQLAGALYLHLSNPKFDWKRNQHKDLEELQLSSHEYKGILLNEPAVLDSLDQKLQDNQSVLYPLKVTKKSGISAKKDALLVTPDQLQWLQNWNKQLIVEAGNKILEGQVKLNPYRLIEGSKRSTGLDYSDFKDIYQFDNMLDQQRYRQLDPKKAKEEFDNANKEGGSKN</sequence>
<dbReference type="InterPro" id="IPR014141">
    <property type="entry name" value="DNA_helicase_suRexB"/>
</dbReference>
<dbReference type="Pfam" id="PF21445">
    <property type="entry name" value="ADDB_N"/>
    <property type="match status" value="1"/>
</dbReference>
<dbReference type="InterPro" id="IPR027417">
    <property type="entry name" value="P-loop_NTPase"/>
</dbReference>
<evidence type="ECO:0000256" key="7">
    <source>
        <dbReference type="ARBA" id="ARBA00022840"/>
    </source>
</evidence>
<keyword evidence="8 10" id="KW-0238">DNA-binding</keyword>
<gene>
    <name evidence="10" type="primary">rexB</name>
    <name evidence="15" type="ORF">H5R63_02050</name>
    <name evidence="14" type="ORF">H5R64_01420</name>
</gene>
<evidence type="ECO:0000259" key="13">
    <source>
        <dbReference type="Pfam" id="PF21445"/>
    </source>
</evidence>
<keyword evidence="5 10" id="KW-0347">Helicase</keyword>
<dbReference type="GO" id="GO:0016817">
    <property type="term" value="F:hydrolase activity, acting on acid anhydrides"/>
    <property type="evidence" value="ECO:0007669"/>
    <property type="project" value="InterPro"/>
</dbReference>
<evidence type="ECO:0000256" key="6">
    <source>
        <dbReference type="ARBA" id="ARBA00022839"/>
    </source>
</evidence>
<dbReference type="GO" id="GO:0003690">
    <property type="term" value="F:double-stranded DNA binding"/>
    <property type="evidence" value="ECO:0007669"/>
    <property type="project" value="UniProtKB-UniRule"/>
</dbReference>
<evidence type="ECO:0000313" key="17">
    <source>
        <dbReference type="Proteomes" id="UP000544052"/>
    </source>
</evidence>
<reference evidence="16 17" key="1">
    <citation type="submission" date="2020-07" db="EMBL/GenBank/DDBJ databases">
        <title>Description of Limosilactobacillus balticus sp. nov., Limosilactobacillus agrestis sp. nov., Limosilactobacillus albertensis sp. nov., Limosilactobacillus rudii sp. nov., Limosilactobacillus fastidiosus sp. nov., five novel Limosilactobacillus species isolated from the vertebrate gastrointestinal tract, and proposal of 6 subspecies of Limosilactobacillus reuteri adapted to the gastrointestinal tract of specific vertebrate hosts.</title>
        <authorList>
            <person name="Li F."/>
            <person name="Cheng C."/>
            <person name="Zheng J."/>
            <person name="Quevedo R.M."/>
            <person name="Li J."/>
            <person name="Roos S."/>
            <person name="Gaenzle M.G."/>
            <person name="Walter J."/>
        </authorList>
    </citation>
    <scope>NUCLEOTIDE SEQUENCE [LARGE SCALE GENOMIC DNA]</scope>
    <source>
        <strain evidence="15 16">WF-MA3-C</strain>
        <strain evidence="14 17">WF-MO7-1</strain>
    </source>
</reference>
<dbReference type="SUPFAM" id="SSF52540">
    <property type="entry name" value="P-loop containing nucleoside triphosphate hydrolases"/>
    <property type="match status" value="1"/>
</dbReference>
<evidence type="ECO:0000256" key="11">
    <source>
        <dbReference type="SAM" id="MobiDB-lite"/>
    </source>
</evidence>
<evidence type="ECO:0000256" key="1">
    <source>
        <dbReference type="ARBA" id="ARBA00022722"/>
    </source>
</evidence>
<dbReference type="Pfam" id="PF12705">
    <property type="entry name" value="PDDEXK_1"/>
    <property type="match status" value="1"/>
</dbReference>
<comment type="cofactor">
    <cofactor evidence="10">
        <name>Mg(2+)</name>
        <dbReference type="ChEBI" id="CHEBI:18420"/>
    </cofactor>
</comment>
<keyword evidence="9 10" id="KW-0234">DNA repair</keyword>
<dbReference type="HAMAP" id="MF_01453">
    <property type="entry name" value="AddB_type2"/>
    <property type="match status" value="1"/>
</dbReference>
<evidence type="ECO:0000256" key="8">
    <source>
        <dbReference type="ARBA" id="ARBA00023125"/>
    </source>
</evidence>
<organism evidence="15 16">
    <name type="scientific">Limosilactobacillus fastidiosus</name>
    <dbReference type="NCBI Taxonomy" id="2759855"/>
    <lineage>
        <taxon>Bacteria</taxon>
        <taxon>Bacillati</taxon>
        <taxon>Bacillota</taxon>
        <taxon>Bacilli</taxon>
        <taxon>Lactobacillales</taxon>
        <taxon>Lactobacillaceae</taxon>
        <taxon>Limosilactobacillus</taxon>
    </lineage>
</organism>
<keyword evidence="6 10" id="KW-0269">Exonuclease</keyword>
<dbReference type="Proteomes" id="UP000518255">
    <property type="component" value="Unassembled WGS sequence"/>
</dbReference>
<dbReference type="GO" id="GO:0004386">
    <property type="term" value="F:helicase activity"/>
    <property type="evidence" value="ECO:0007669"/>
    <property type="project" value="UniProtKB-KW"/>
</dbReference>
<dbReference type="EMBL" id="JACIUZ010000019">
    <property type="protein sequence ID" value="MBB1062471.1"/>
    <property type="molecule type" value="Genomic_DNA"/>
</dbReference>
<protein>
    <recommendedName>
        <fullName evidence="10">ATP-dependent helicase/deoxyribonuclease subunit B</fullName>
        <ecNumber evidence="10">3.1.-.-</ecNumber>
    </recommendedName>
    <alternativeName>
        <fullName evidence="10">ATP-dependent helicase/nuclease subunit RexB</fullName>
    </alternativeName>
</protein>
<evidence type="ECO:0000313" key="16">
    <source>
        <dbReference type="Proteomes" id="UP000518255"/>
    </source>
</evidence>
<comment type="subunit">
    <text evidence="10">Heterodimer of AddA and RexB.</text>
</comment>
<evidence type="ECO:0000259" key="12">
    <source>
        <dbReference type="Pfam" id="PF12705"/>
    </source>
</evidence>
<evidence type="ECO:0000256" key="2">
    <source>
        <dbReference type="ARBA" id="ARBA00022741"/>
    </source>
</evidence>
<feature type="domain" description="PD-(D/E)XK endonuclease-like" evidence="12">
    <location>
        <begin position="867"/>
        <end position="1144"/>
    </location>
</feature>
<evidence type="ECO:0000256" key="3">
    <source>
        <dbReference type="ARBA" id="ARBA00022763"/>
    </source>
</evidence>
<feature type="domain" description="ATP-dependent helicase/deoxyribonuclease subunit B N-terminal" evidence="13">
    <location>
        <begin position="6"/>
        <end position="304"/>
    </location>
</feature>
<comment type="caution">
    <text evidence="15">The sequence shown here is derived from an EMBL/GenBank/DDBJ whole genome shotgun (WGS) entry which is preliminary data.</text>
</comment>
<dbReference type="Proteomes" id="UP000544052">
    <property type="component" value="Unassembled WGS sequence"/>
</dbReference>
<evidence type="ECO:0000256" key="10">
    <source>
        <dbReference type="HAMAP-Rule" id="MF_01453"/>
    </source>
</evidence>
<keyword evidence="3 10" id="KW-0227">DNA damage</keyword>
<feature type="region of interest" description="Disordered" evidence="11">
    <location>
        <begin position="1242"/>
        <end position="1262"/>
    </location>
</feature>
<comment type="caution">
    <text evidence="10">Lacks conserved residue(s) required for the propagation of feature annotation.</text>
</comment>
<evidence type="ECO:0000256" key="4">
    <source>
        <dbReference type="ARBA" id="ARBA00022801"/>
    </source>
</evidence>
<dbReference type="AlphaFoldDB" id="A0A7W3YBS8"/>
<keyword evidence="17" id="KW-1185">Reference proteome</keyword>
<evidence type="ECO:0000313" key="15">
    <source>
        <dbReference type="EMBL" id="MBB1085578.1"/>
    </source>
</evidence>
<dbReference type="PANTHER" id="PTHR30591:SF1">
    <property type="entry name" value="RECBCD ENZYME SUBUNIT RECC"/>
    <property type="match status" value="1"/>
</dbReference>
<dbReference type="PANTHER" id="PTHR30591">
    <property type="entry name" value="RECBCD ENZYME SUBUNIT RECC"/>
    <property type="match status" value="1"/>
</dbReference>
<keyword evidence="7 10" id="KW-0067">ATP-binding</keyword>
<dbReference type="GO" id="GO:0000724">
    <property type="term" value="P:double-strand break repair via homologous recombination"/>
    <property type="evidence" value="ECO:0007669"/>
    <property type="project" value="UniProtKB-UniRule"/>
</dbReference>
<dbReference type="RefSeq" id="WP_182580496.1">
    <property type="nucleotide sequence ID" value="NZ_JACIUY010000044.1"/>
</dbReference>
<comment type="similarity">
    <text evidence="10">Belongs to the helicase family. AddB/RexB type 2 subfamily.</text>
</comment>
<dbReference type="GO" id="GO:0005524">
    <property type="term" value="F:ATP binding"/>
    <property type="evidence" value="ECO:0007669"/>
    <property type="project" value="UniProtKB-UniRule"/>
</dbReference>
<evidence type="ECO:0000256" key="9">
    <source>
        <dbReference type="ARBA" id="ARBA00023204"/>
    </source>
</evidence>
<proteinExistence type="inferred from homology"/>
<evidence type="ECO:0000313" key="14">
    <source>
        <dbReference type="EMBL" id="MBB1062471.1"/>
    </source>
</evidence>
<name>A0A7W3YBS8_9LACO</name>
<dbReference type="EMBL" id="JACIUY010000044">
    <property type="protein sequence ID" value="MBB1085578.1"/>
    <property type="molecule type" value="Genomic_DNA"/>
</dbReference>
<dbReference type="Gene3D" id="3.40.50.300">
    <property type="entry name" value="P-loop containing nucleotide triphosphate hydrolases"/>
    <property type="match status" value="3"/>
</dbReference>
<evidence type="ECO:0000256" key="5">
    <source>
        <dbReference type="ARBA" id="ARBA00022806"/>
    </source>
</evidence>
<keyword evidence="1 10" id="KW-0540">Nuclease</keyword>
<dbReference type="InterPro" id="IPR049035">
    <property type="entry name" value="ADDB_N"/>
</dbReference>
<comment type="function">
    <text evidence="10">The heterodimer acts as both an ATP-dependent DNA helicase and an ATP-dependent, dual-direction single-stranded exonuclease. Recognizes the chi site generating a DNA molecule suitable for the initiation of homologous recombination. This subunit has 5' -&gt; 3' nuclease activity but not helicase activity.</text>
</comment>
<comment type="miscellaneous">
    <text evidence="10">Despite having helicase-like domains, this subunit does not have helicase activity.</text>
</comment>
<keyword evidence="2 10" id="KW-0547">Nucleotide-binding</keyword>